<reference evidence="2 3" key="1">
    <citation type="submission" date="2014-10" db="EMBL/GenBank/DDBJ databases">
        <title>Genome sequence of Pectobacterium carotovorum M022.</title>
        <authorList>
            <person name="Chan K.-G."/>
            <person name="Tan W.-S."/>
        </authorList>
    </citation>
    <scope>NUCLEOTIDE SEQUENCE [LARGE SCALE GENOMIC DNA]</scope>
    <source>
        <strain evidence="2 3">M022</strain>
    </source>
</reference>
<sequence>MRSCRLLLFWLINFLALSPLWANELVIATTFSPETTANIMSQWQRQSSSVPVRTLNRTSSSLERLMGTPLNDSIDLILTSSPMLMQHLQDHQLLSPIPAIPPESQRLVPDSIRGSAAAIAISGFGILANATALQEKKLSPPDSWEQLKDPRYQSLILMSSPSRSDTSHLMIETLLQQQGWQQGWAMLMEISGNLATISSRSFGVASKITTGLGMAGPIIDNYATPLLKDPHLVFRYIPHAGAAPTFIAITRNSTNKDLAMRFIYFLLSKQGQKILSDTDTGKFPVFPLPEDNPRAQQQYVLLQSPPPDYRLILLRQKLVQRLFDTAITFRLNQSQDIWKTLHNAESQLNRPLPEIRALLTEIPVTAQQADDVEYLKQFNQLENDIAPFESNLIEWQQFFQHQHQQALQKLEAIR</sequence>
<dbReference type="OrthoDB" id="305758at2"/>
<dbReference type="PANTHER" id="PTHR30006:SF25">
    <property type="entry name" value="PHOSPHOGLYCERATE TRANSPORT REGULATORY PROTEIN PGTC"/>
    <property type="match status" value="1"/>
</dbReference>
<dbReference type="PANTHER" id="PTHR30006">
    <property type="entry name" value="THIAMINE-BINDING PERIPLASMIC PROTEIN-RELATED"/>
    <property type="match status" value="1"/>
</dbReference>
<dbReference type="Gene3D" id="3.40.190.10">
    <property type="entry name" value="Periplasmic binding protein-like II"/>
    <property type="match status" value="2"/>
</dbReference>
<dbReference type="Proteomes" id="UP000053038">
    <property type="component" value="Unassembled WGS sequence"/>
</dbReference>
<dbReference type="Pfam" id="PF13343">
    <property type="entry name" value="SBP_bac_6"/>
    <property type="match status" value="1"/>
</dbReference>
<dbReference type="EMBL" id="JSXC01000014">
    <property type="protein sequence ID" value="KHN53993.1"/>
    <property type="molecule type" value="Genomic_DNA"/>
</dbReference>
<proteinExistence type="predicted"/>
<dbReference type="GO" id="GO:0030288">
    <property type="term" value="C:outer membrane-bounded periplasmic space"/>
    <property type="evidence" value="ECO:0007669"/>
    <property type="project" value="TreeGrafter"/>
</dbReference>
<evidence type="ECO:0000313" key="3">
    <source>
        <dbReference type="Proteomes" id="UP000053038"/>
    </source>
</evidence>
<gene>
    <name evidence="2" type="ORF">OI69_04875</name>
</gene>
<protein>
    <submittedName>
        <fullName evidence="2">ABC transporter substrate-binding protein</fullName>
    </submittedName>
</protein>
<evidence type="ECO:0000313" key="2">
    <source>
        <dbReference type="EMBL" id="KHN53993.1"/>
    </source>
</evidence>
<keyword evidence="1" id="KW-0732">Signal</keyword>
<keyword evidence="3" id="KW-1185">Reference proteome</keyword>
<dbReference type="RefSeq" id="WP_039346805.1">
    <property type="nucleotide sequence ID" value="NZ_JSXC01000014.1"/>
</dbReference>
<comment type="caution">
    <text evidence="2">The sequence shown here is derived from an EMBL/GenBank/DDBJ whole genome shotgun (WGS) entry which is preliminary data.</text>
</comment>
<dbReference type="AlphaFoldDB" id="A0A7V8IKK6"/>
<organism evidence="2 3">
    <name type="scientific">Pectobacterium fontis</name>
    <dbReference type="NCBI Taxonomy" id="2558042"/>
    <lineage>
        <taxon>Bacteria</taxon>
        <taxon>Pseudomonadati</taxon>
        <taxon>Pseudomonadota</taxon>
        <taxon>Gammaproteobacteria</taxon>
        <taxon>Enterobacterales</taxon>
        <taxon>Pectobacteriaceae</taxon>
        <taxon>Pectobacterium</taxon>
    </lineage>
</organism>
<dbReference type="SUPFAM" id="SSF53850">
    <property type="entry name" value="Periplasmic binding protein-like II"/>
    <property type="match status" value="1"/>
</dbReference>
<accession>A0A7V8IKK6</accession>
<name>A0A7V8IKK6_9GAMM</name>
<evidence type="ECO:0000256" key="1">
    <source>
        <dbReference type="ARBA" id="ARBA00022729"/>
    </source>
</evidence>